<accession>A0A0P0W4C0</accession>
<reference evidence="2 3" key="3">
    <citation type="journal article" date="2013" name="Rice">
        <title>Improvement of the Oryza sativa Nipponbare reference genome using next generation sequence and optical map data.</title>
        <authorList>
            <person name="Kawahara Y."/>
            <person name="de la Bastide M."/>
            <person name="Hamilton J.P."/>
            <person name="Kanamori H."/>
            <person name="McCombie W.R."/>
            <person name="Ouyang S."/>
            <person name="Schwartz D.C."/>
            <person name="Tanaka T."/>
            <person name="Wu J."/>
            <person name="Zhou S."/>
            <person name="Childs K.L."/>
            <person name="Davidson R.M."/>
            <person name="Lin H."/>
            <person name="Quesada-Ocampo L."/>
            <person name="Vaillancourt B."/>
            <person name="Sakai H."/>
            <person name="Lee S.S."/>
            <person name="Kim J."/>
            <person name="Numa H."/>
            <person name="Itoh T."/>
            <person name="Buell C.R."/>
            <person name="Matsumoto T."/>
        </authorList>
    </citation>
    <scope>NUCLEOTIDE SEQUENCE [LARGE SCALE GENOMIC DNA]</scope>
    <source>
        <strain evidence="3">cv. Nipponbare</strain>
    </source>
</reference>
<dbReference type="InParanoid" id="A0A0P0W4C0"/>
<name>A0A0P0W4C0_ORYSJ</name>
<sequence length="120" mass="13318">LSFSCILLGLGLLQRVHQPREAGAGVVPGVLGREVLADVGRHQVHLRQQPLDGGEHLVVVDVEVDLGHGLERLEVAVGHLDLLVHPPRPDQRRVQVLDVVRRQHDQPLLPERRPQPVDEV</sequence>
<evidence type="ECO:0000313" key="3">
    <source>
        <dbReference type="Proteomes" id="UP000059680"/>
    </source>
</evidence>
<dbReference type="AlphaFoldDB" id="A0A0P0W4C0"/>
<feature type="chain" id="PRO_5006056557" evidence="1">
    <location>
        <begin position="19"/>
        <end position="120"/>
    </location>
</feature>
<feature type="non-terminal residue" evidence="2">
    <location>
        <position position="1"/>
    </location>
</feature>
<evidence type="ECO:0000256" key="1">
    <source>
        <dbReference type="SAM" id="SignalP"/>
    </source>
</evidence>
<organism evidence="2 3">
    <name type="scientific">Oryza sativa subsp. japonica</name>
    <name type="common">Rice</name>
    <dbReference type="NCBI Taxonomy" id="39947"/>
    <lineage>
        <taxon>Eukaryota</taxon>
        <taxon>Viridiplantae</taxon>
        <taxon>Streptophyta</taxon>
        <taxon>Embryophyta</taxon>
        <taxon>Tracheophyta</taxon>
        <taxon>Spermatophyta</taxon>
        <taxon>Magnoliopsida</taxon>
        <taxon>Liliopsida</taxon>
        <taxon>Poales</taxon>
        <taxon>Poaceae</taxon>
        <taxon>BOP clade</taxon>
        <taxon>Oryzoideae</taxon>
        <taxon>Oryzeae</taxon>
        <taxon>Oryzinae</taxon>
        <taxon>Oryza</taxon>
        <taxon>Oryza sativa</taxon>
    </lineage>
</organism>
<dbReference type="PaxDb" id="39947-A0A0P0W4C0"/>
<dbReference type="EMBL" id="AP014959">
    <property type="protein sequence ID" value="BAS86907.1"/>
    <property type="molecule type" value="Genomic_DNA"/>
</dbReference>
<protein>
    <submittedName>
        <fullName evidence="2">Os03g0802650 protein</fullName>
    </submittedName>
</protein>
<proteinExistence type="predicted"/>
<reference evidence="3" key="1">
    <citation type="journal article" date="2005" name="Nature">
        <title>The map-based sequence of the rice genome.</title>
        <authorList>
            <consortium name="International rice genome sequencing project (IRGSP)"/>
            <person name="Matsumoto T."/>
            <person name="Wu J."/>
            <person name="Kanamori H."/>
            <person name="Katayose Y."/>
            <person name="Fujisawa M."/>
            <person name="Namiki N."/>
            <person name="Mizuno H."/>
            <person name="Yamamoto K."/>
            <person name="Antonio B.A."/>
            <person name="Baba T."/>
            <person name="Sakata K."/>
            <person name="Nagamura Y."/>
            <person name="Aoki H."/>
            <person name="Arikawa K."/>
            <person name="Arita K."/>
            <person name="Bito T."/>
            <person name="Chiden Y."/>
            <person name="Fujitsuka N."/>
            <person name="Fukunaka R."/>
            <person name="Hamada M."/>
            <person name="Harada C."/>
            <person name="Hayashi A."/>
            <person name="Hijishita S."/>
            <person name="Honda M."/>
            <person name="Hosokawa S."/>
            <person name="Ichikawa Y."/>
            <person name="Idonuma A."/>
            <person name="Iijima M."/>
            <person name="Ikeda M."/>
            <person name="Ikeno M."/>
            <person name="Ito K."/>
            <person name="Ito S."/>
            <person name="Ito T."/>
            <person name="Ito Y."/>
            <person name="Ito Y."/>
            <person name="Iwabuchi A."/>
            <person name="Kamiya K."/>
            <person name="Karasawa W."/>
            <person name="Kurita K."/>
            <person name="Katagiri S."/>
            <person name="Kikuta A."/>
            <person name="Kobayashi H."/>
            <person name="Kobayashi N."/>
            <person name="Machita K."/>
            <person name="Maehara T."/>
            <person name="Masukawa M."/>
            <person name="Mizubayashi T."/>
            <person name="Mukai Y."/>
            <person name="Nagasaki H."/>
            <person name="Nagata Y."/>
            <person name="Naito S."/>
            <person name="Nakashima M."/>
            <person name="Nakama Y."/>
            <person name="Nakamichi Y."/>
            <person name="Nakamura M."/>
            <person name="Meguro A."/>
            <person name="Negishi M."/>
            <person name="Ohta I."/>
            <person name="Ohta T."/>
            <person name="Okamoto M."/>
            <person name="Ono N."/>
            <person name="Saji S."/>
            <person name="Sakaguchi M."/>
            <person name="Sakai K."/>
            <person name="Shibata M."/>
            <person name="Shimokawa T."/>
            <person name="Song J."/>
            <person name="Takazaki Y."/>
            <person name="Terasawa K."/>
            <person name="Tsugane M."/>
            <person name="Tsuji K."/>
            <person name="Ueda S."/>
            <person name="Waki K."/>
            <person name="Yamagata H."/>
            <person name="Yamamoto M."/>
            <person name="Yamamoto S."/>
            <person name="Yamane H."/>
            <person name="Yoshiki S."/>
            <person name="Yoshihara R."/>
            <person name="Yukawa K."/>
            <person name="Zhong H."/>
            <person name="Yano M."/>
            <person name="Yuan Q."/>
            <person name="Ouyang S."/>
            <person name="Liu J."/>
            <person name="Jones K.M."/>
            <person name="Gansberger K."/>
            <person name="Moffat K."/>
            <person name="Hill J."/>
            <person name="Bera J."/>
            <person name="Fadrosh D."/>
            <person name="Jin S."/>
            <person name="Johri S."/>
            <person name="Kim M."/>
            <person name="Overton L."/>
            <person name="Reardon M."/>
            <person name="Tsitrin T."/>
            <person name="Vuong H."/>
            <person name="Weaver B."/>
            <person name="Ciecko A."/>
            <person name="Tallon L."/>
            <person name="Jackson J."/>
            <person name="Pai G."/>
            <person name="Aken S.V."/>
            <person name="Utterback T."/>
            <person name="Reidmuller S."/>
            <person name="Feldblyum T."/>
            <person name="Hsiao J."/>
            <person name="Zismann V."/>
            <person name="Iobst S."/>
            <person name="de Vazeille A.R."/>
            <person name="Buell C.R."/>
            <person name="Ying K."/>
            <person name="Li Y."/>
            <person name="Lu T."/>
            <person name="Huang Y."/>
            <person name="Zhao Q."/>
            <person name="Feng Q."/>
            <person name="Zhang L."/>
            <person name="Zhu J."/>
            <person name="Weng Q."/>
            <person name="Mu J."/>
            <person name="Lu Y."/>
            <person name="Fan D."/>
            <person name="Liu Y."/>
            <person name="Guan J."/>
            <person name="Zhang Y."/>
            <person name="Yu S."/>
            <person name="Liu X."/>
            <person name="Zhang Y."/>
            <person name="Hong G."/>
            <person name="Han B."/>
            <person name="Choisne N."/>
            <person name="Demange N."/>
            <person name="Orjeda G."/>
            <person name="Samain S."/>
            <person name="Cattolico L."/>
            <person name="Pelletier E."/>
            <person name="Couloux A."/>
            <person name="Segurens B."/>
            <person name="Wincker P."/>
            <person name="D'Hont A."/>
            <person name="Scarpelli C."/>
            <person name="Weissenbach J."/>
            <person name="Salanoubat M."/>
            <person name="Quetier F."/>
            <person name="Yu Y."/>
            <person name="Kim H.R."/>
            <person name="Rambo T."/>
            <person name="Currie J."/>
            <person name="Collura K."/>
            <person name="Luo M."/>
            <person name="Yang T."/>
            <person name="Ammiraju J.S.S."/>
            <person name="Engler F."/>
            <person name="Soderlund C."/>
            <person name="Wing R.A."/>
            <person name="Palmer L.E."/>
            <person name="de la Bastide M."/>
            <person name="Spiegel L."/>
            <person name="Nascimento L."/>
            <person name="Zutavern T."/>
            <person name="O'Shaughnessy A."/>
            <person name="Dike S."/>
            <person name="Dedhia N."/>
            <person name="Preston R."/>
            <person name="Balija V."/>
            <person name="McCombie W.R."/>
            <person name="Chow T."/>
            <person name="Chen H."/>
            <person name="Chung M."/>
            <person name="Chen C."/>
            <person name="Shaw J."/>
            <person name="Wu H."/>
            <person name="Hsiao K."/>
            <person name="Chao Y."/>
            <person name="Chu M."/>
            <person name="Cheng C."/>
            <person name="Hour A."/>
            <person name="Lee P."/>
            <person name="Lin S."/>
            <person name="Lin Y."/>
            <person name="Liou J."/>
            <person name="Liu S."/>
            <person name="Hsing Y."/>
            <person name="Raghuvanshi S."/>
            <person name="Mohanty A."/>
            <person name="Bharti A.K."/>
            <person name="Gaur A."/>
            <person name="Gupta V."/>
            <person name="Kumar D."/>
            <person name="Ravi V."/>
            <person name="Vij S."/>
            <person name="Kapur A."/>
            <person name="Khurana P."/>
            <person name="Khurana P."/>
            <person name="Khurana J.P."/>
            <person name="Tyagi A.K."/>
            <person name="Gaikwad K."/>
            <person name="Singh A."/>
            <person name="Dalal V."/>
            <person name="Srivastava S."/>
            <person name="Dixit A."/>
            <person name="Pal A.K."/>
            <person name="Ghazi I.A."/>
            <person name="Yadav M."/>
            <person name="Pandit A."/>
            <person name="Bhargava A."/>
            <person name="Sureshbabu K."/>
            <person name="Batra K."/>
            <person name="Sharma T.R."/>
            <person name="Mohapatra T."/>
            <person name="Singh N.K."/>
            <person name="Messing J."/>
            <person name="Nelson A.B."/>
            <person name="Fuks G."/>
            <person name="Kavchok S."/>
            <person name="Keizer G."/>
            <person name="Linton E."/>
            <person name="Llaca V."/>
            <person name="Song R."/>
            <person name="Tanyolac B."/>
            <person name="Young S."/>
            <person name="Ho-Il K."/>
            <person name="Hahn J.H."/>
            <person name="Sangsakoo G."/>
            <person name="Vanavichit A."/>
            <person name="de Mattos Luiz.A.T."/>
            <person name="Zimmer P.D."/>
            <person name="Malone G."/>
            <person name="Dellagostin O."/>
            <person name="de Oliveira A.C."/>
            <person name="Bevan M."/>
            <person name="Bancroft I."/>
            <person name="Minx P."/>
            <person name="Cordum H."/>
            <person name="Wilson R."/>
            <person name="Cheng Z."/>
            <person name="Jin W."/>
            <person name="Jiang J."/>
            <person name="Leong S.A."/>
            <person name="Iwama H."/>
            <person name="Gojobori T."/>
            <person name="Itoh T."/>
            <person name="Niimura Y."/>
            <person name="Fujii Y."/>
            <person name="Habara T."/>
            <person name="Sakai H."/>
            <person name="Sato Y."/>
            <person name="Wilson G."/>
            <person name="Kumar K."/>
            <person name="McCouch S."/>
            <person name="Juretic N."/>
            <person name="Hoen D."/>
            <person name="Wright S."/>
            <person name="Bruskiewich R."/>
            <person name="Bureau T."/>
            <person name="Miyao A."/>
            <person name="Hirochika H."/>
            <person name="Nishikawa T."/>
            <person name="Kadowaki K."/>
            <person name="Sugiura M."/>
            <person name="Burr B."/>
            <person name="Sasaki T."/>
        </authorList>
    </citation>
    <scope>NUCLEOTIDE SEQUENCE [LARGE SCALE GENOMIC DNA]</scope>
    <source>
        <strain evidence="3">cv. Nipponbare</strain>
    </source>
</reference>
<keyword evidence="3" id="KW-1185">Reference proteome</keyword>
<evidence type="ECO:0000313" key="2">
    <source>
        <dbReference type="EMBL" id="BAS86907.1"/>
    </source>
</evidence>
<reference evidence="2 3" key="2">
    <citation type="journal article" date="2013" name="Plant Cell Physiol.">
        <title>Rice Annotation Project Database (RAP-DB): an integrative and interactive database for rice genomics.</title>
        <authorList>
            <person name="Sakai H."/>
            <person name="Lee S.S."/>
            <person name="Tanaka T."/>
            <person name="Numa H."/>
            <person name="Kim J."/>
            <person name="Kawahara Y."/>
            <person name="Wakimoto H."/>
            <person name="Yang C.C."/>
            <person name="Iwamoto M."/>
            <person name="Abe T."/>
            <person name="Yamada Y."/>
            <person name="Muto A."/>
            <person name="Inokuchi H."/>
            <person name="Ikemura T."/>
            <person name="Matsumoto T."/>
            <person name="Sasaki T."/>
            <person name="Itoh T."/>
        </authorList>
    </citation>
    <scope>NUCLEOTIDE SEQUENCE [LARGE SCALE GENOMIC DNA]</scope>
    <source>
        <strain evidence="3">cv. Nipponbare</strain>
    </source>
</reference>
<dbReference type="Proteomes" id="UP000059680">
    <property type="component" value="Chromosome 3"/>
</dbReference>
<feature type="signal peptide" evidence="1">
    <location>
        <begin position="1"/>
        <end position="18"/>
    </location>
</feature>
<gene>
    <name evidence="2" type="ordered locus">Os03g0802650</name>
    <name evidence="2" type="ORF">OSNPB_030802650</name>
</gene>
<keyword evidence="1" id="KW-0732">Signal</keyword>